<dbReference type="EMBL" id="KN835677">
    <property type="protein sequence ID" value="KIK34994.1"/>
    <property type="molecule type" value="Genomic_DNA"/>
</dbReference>
<gene>
    <name evidence="1" type="ORF">CY34DRAFT_812481</name>
</gene>
<sequence length="62" mass="6847">MFIAAAPSAYEDGLRSTKILAGAKMEGHEQDRLCCVWRSRSLLPIASRNPTDMEQPITLADL</sequence>
<accession>A0A0D0AAB3</accession>
<organism evidence="1 2">
    <name type="scientific">Suillus luteus UH-Slu-Lm8-n1</name>
    <dbReference type="NCBI Taxonomy" id="930992"/>
    <lineage>
        <taxon>Eukaryota</taxon>
        <taxon>Fungi</taxon>
        <taxon>Dikarya</taxon>
        <taxon>Basidiomycota</taxon>
        <taxon>Agaricomycotina</taxon>
        <taxon>Agaricomycetes</taxon>
        <taxon>Agaricomycetidae</taxon>
        <taxon>Boletales</taxon>
        <taxon>Suillineae</taxon>
        <taxon>Suillaceae</taxon>
        <taxon>Suillus</taxon>
    </lineage>
</organism>
<reference evidence="2" key="2">
    <citation type="submission" date="2015-01" db="EMBL/GenBank/DDBJ databases">
        <title>Evolutionary Origins and Diversification of the Mycorrhizal Mutualists.</title>
        <authorList>
            <consortium name="DOE Joint Genome Institute"/>
            <consortium name="Mycorrhizal Genomics Consortium"/>
            <person name="Kohler A."/>
            <person name="Kuo A."/>
            <person name="Nagy L.G."/>
            <person name="Floudas D."/>
            <person name="Copeland A."/>
            <person name="Barry K.W."/>
            <person name="Cichocki N."/>
            <person name="Veneault-Fourrey C."/>
            <person name="LaButti K."/>
            <person name="Lindquist E.A."/>
            <person name="Lipzen A."/>
            <person name="Lundell T."/>
            <person name="Morin E."/>
            <person name="Murat C."/>
            <person name="Riley R."/>
            <person name="Ohm R."/>
            <person name="Sun H."/>
            <person name="Tunlid A."/>
            <person name="Henrissat B."/>
            <person name="Grigoriev I.V."/>
            <person name="Hibbett D.S."/>
            <person name="Martin F."/>
        </authorList>
    </citation>
    <scope>NUCLEOTIDE SEQUENCE [LARGE SCALE GENOMIC DNA]</scope>
    <source>
        <strain evidence="2">UH-Slu-Lm8-n1</strain>
    </source>
</reference>
<name>A0A0D0AAB3_9AGAM</name>
<reference evidence="1 2" key="1">
    <citation type="submission" date="2014-04" db="EMBL/GenBank/DDBJ databases">
        <authorList>
            <consortium name="DOE Joint Genome Institute"/>
            <person name="Kuo A."/>
            <person name="Ruytinx J."/>
            <person name="Rineau F."/>
            <person name="Colpaert J."/>
            <person name="Kohler A."/>
            <person name="Nagy L.G."/>
            <person name="Floudas D."/>
            <person name="Copeland A."/>
            <person name="Barry K.W."/>
            <person name="Cichocki N."/>
            <person name="Veneault-Fourrey C."/>
            <person name="LaButti K."/>
            <person name="Lindquist E.A."/>
            <person name="Lipzen A."/>
            <person name="Lundell T."/>
            <person name="Morin E."/>
            <person name="Murat C."/>
            <person name="Sun H."/>
            <person name="Tunlid A."/>
            <person name="Henrissat B."/>
            <person name="Grigoriev I.V."/>
            <person name="Hibbett D.S."/>
            <person name="Martin F."/>
            <person name="Nordberg H.P."/>
            <person name="Cantor M.N."/>
            <person name="Hua S.X."/>
        </authorList>
    </citation>
    <scope>NUCLEOTIDE SEQUENCE [LARGE SCALE GENOMIC DNA]</scope>
    <source>
        <strain evidence="1 2">UH-Slu-Lm8-n1</strain>
    </source>
</reference>
<protein>
    <submittedName>
        <fullName evidence="1">Uncharacterized protein</fullName>
    </submittedName>
</protein>
<evidence type="ECO:0000313" key="1">
    <source>
        <dbReference type="EMBL" id="KIK34994.1"/>
    </source>
</evidence>
<dbReference type="InParanoid" id="A0A0D0AAB3"/>
<dbReference type="AlphaFoldDB" id="A0A0D0AAB3"/>
<dbReference type="HOGENOM" id="CLU_2905689_0_0_1"/>
<proteinExistence type="predicted"/>
<dbReference type="Proteomes" id="UP000054485">
    <property type="component" value="Unassembled WGS sequence"/>
</dbReference>
<evidence type="ECO:0000313" key="2">
    <source>
        <dbReference type="Proteomes" id="UP000054485"/>
    </source>
</evidence>
<keyword evidence="2" id="KW-1185">Reference proteome</keyword>